<dbReference type="InterPro" id="IPR004843">
    <property type="entry name" value="Calcineurin-like_PHP"/>
</dbReference>
<protein>
    <submittedName>
        <fullName evidence="2">Metallophosphoesterase family protein</fullName>
    </submittedName>
</protein>
<evidence type="ECO:0000313" key="2">
    <source>
        <dbReference type="EMBL" id="MBC5667814.1"/>
    </source>
</evidence>
<reference evidence="2 3" key="1">
    <citation type="submission" date="2020-08" db="EMBL/GenBank/DDBJ databases">
        <title>Genome public.</title>
        <authorList>
            <person name="Liu C."/>
            <person name="Sun Q."/>
        </authorList>
    </citation>
    <scope>NUCLEOTIDE SEQUENCE [LARGE SCALE GENOMIC DNA]</scope>
    <source>
        <strain evidence="2 3">BX4</strain>
    </source>
</reference>
<dbReference type="PANTHER" id="PTHR12905:SF0">
    <property type="entry name" value="CALCINEURIN-LIKE PHOSPHOESTERASE DOMAIN-CONTAINING PROTEIN"/>
    <property type="match status" value="1"/>
</dbReference>
<dbReference type="SUPFAM" id="SSF56300">
    <property type="entry name" value="Metallo-dependent phosphatases"/>
    <property type="match status" value="1"/>
</dbReference>
<evidence type="ECO:0000313" key="3">
    <source>
        <dbReference type="Proteomes" id="UP000597877"/>
    </source>
</evidence>
<dbReference type="InterPro" id="IPR051693">
    <property type="entry name" value="UPF0046_metallophosphoest"/>
</dbReference>
<dbReference type="PANTHER" id="PTHR12905">
    <property type="entry name" value="METALLOPHOSPHOESTERASE"/>
    <property type="match status" value="1"/>
</dbReference>
<dbReference type="Proteomes" id="UP000597877">
    <property type="component" value="Unassembled WGS sequence"/>
</dbReference>
<accession>A0ABR7F2L3</accession>
<dbReference type="Pfam" id="PF00149">
    <property type="entry name" value="Metallophos"/>
    <property type="match status" value="1"/>
</dbReference>
<dbReference type="RefSeq" id="WP_118589820.1">
    <property type="nucleotide sequence ID" value="NZ_JACOOZ010000004.1"/>
</dbReference>
<proteinExistence type="predicted"/>
<comment type="caution">
    <text evidence="2">The sequence shown here is derived from an EMBL/GenBank/DDBJ whole genome shotgun (WGS) entry which is preliminary data.</text>
</comment>
<name>A0ABR7F2L3_9FIRM</name>
<organism evidence="2 3">
    <name type="scientific">Eubacterium segne</name>
    <dbReference type="NCBI Taxonomy" id="2763045"/>
    <lineage>
        <taxon>Bacteria</taxon>
        <taxon>Bacillati</taxon>
        <taxon>Bacillota</taxon>
        <taxon>Clostridia</taxon>
        <taxon>Eubacteriales</taxon>
        <taxon>Eubacteriaceae</taxon>
        <taxon>Eubacterium</taxon>
    </lineage>
</organism>
<evidence type="ECO:0000259" key="1">
    <source>
        <dbReference type="Pfam" id="PF00149"/>
    </source>
</evidence>
<gene>
    <name evidence="2" type="ORF">H8S00_07460</name>
</gene>
<feature type="domain" description="Calcineurin-like phosphoesterase" evidence="1">
    <location>
        <begin position="1"/>
        <end position="168"/>
    </location>
</feature>
<keyword evidence="3" id="KW-1185">Reference proteome</keyword>
<sequence>MKILVIADVESPYYWDFYSEDKLKGIDLIISCGDLAPQYLSFLVTLSHVPVLYVHGNHDGCYKDTPPDGCICIDDRIYVHDGLRIMGLGGSMKYHTGPYQYTEKQMRRRFKKLIPRIFRHKGIDILVTHSPALKINDGEDLPHKGFEVFREIMDRYHPKYFLHGHVHKSYTSKFKRYDEYQGTIIVNGCERCIIEVEQKD</sequence>
<dbReference type="Gene3D" id="3.60.21.10">
    <property type="match status" value="1"/>
</dbReference>
<dbReference type="EMBL" id="JACOOZ010000004">
    <property type="protein sequence ID" value="MBC5667814.1"/>
    <property type="molecule type" value="Genomic_DNA"/>
</dbReference>
<dbReference type="InterPro" id="IPR029052">
    <property type="entry name" value="Metallo-depent_PP-like"/>
</dbReference>